<dbReference type="EMBL" id="JAPEVA010000013">
    <property type="protein sequence ID" value="KAJ4408998.1"/>
    <property type="molecule type" value="Genomic_DNA"/>
</dbReference>
<organism evidence="11 12">
    <name type="scientific">Didymella pomorum</name>
    <dbReference type="NCBI Taxonomy" id="749634"/>
    <lineage>
        <taxon>Eukaryota</taxon>
        <taxon>Fungi</taxon>
        <taxon>Dikarya</taxon>
        <taxon>Ascomycota</taxon>
        <taxon>Pezizomycotina</taxon>
        <taxon>Dothideomycetes</taxon>
        <taxon>Pleosporomycetidae</taxon>
        <taxon>Pleosporales</taxon>
        <taxon>Pleosporineae</taxon>
        <taxon>Didymellaceae</taxon>
        <taxon>Didymella</taxon>
    </lineage>
</organism>
<feature type="compositionally biased region" description="Low complexity" evidence="8">
    <location>
        <begin position="476"/>
        <end position="487"/>
    </location>
</feature>
<dbReference type="InterPro" id="IPR044202">
    <property type="entry name" value="LETM1/MDM38-like"/>
</dbReference>
<feature type="domain" description="Letm1 RBD" evidence="10">
    <location>
        <begin position="244"/>
        <end position="438"/>
    </location>
</feature>
<feature type="region of interest" description="Disordered" evidence="8">
    <location>
        <begin position="474"/>
        <end position="557"/>
    </location>
</feature>
<dbReference type="GO" id="GO:0005743">
    <property type="term" value="C:mitochondrial inner membrane"/>
    <property type="evidence" value="ECO:0007669"/>
    <property type="project" value="UniProtKB-SubCell"/>
</dbReference>
<gene>
    <name evidence="11" type="primary">YLH47</name>
    <name evidence="11" type="ORF">N0V91_002812</name>
</gene>
<keyword evidence="2 9" id="KW-0812">Transmembrane</keyword>
<evidence type="ECO:0000256" key="1">
    <source>
        <dbReference type="ARBA" id="ARBA00004434"/>
    </source>
</evidence>
<feature type="region of interest" description="Disordered" evidence="8">
    <location>
        <begin position="48"/>
        <end position="79"/>
    </location>
</feature>
<keyword evidence="3" id="KW-0999">Mitochondrion inner membrane</keyword>
<evidence type="ECO:0000256" key="3">
    <source>
        <dbReference type="ARBA" id="ARBA00022792"/>
    </source>
</evidence>
<dbReference type="OrthoDB" id="275278at2759"/>
<accession>A0A9W9D9M9</accession>
<dbReference type="GO" id="GO:0030003">
    <property type="term" value="P:intracellular monoatomic cation homeostasis"/>
    <property type="evidence" value="ECO:0007669"/>
    <property type="project" value="TreeGrafter"/>
</dbReference>
<dbReference type="InterPro" id="IPR033122">
    <property type="entry name" value="LETM1-like_RBD"/>
</dbReference>
<evidence type="ECO:0000256" key="2">
    <source>
        <dbReference type="ARBA" id="ARBA00022692"/>
    </source>
</evidence>
<evidence type="ECO:0000256" key="9">
    <source>
        <dbReference type="SAM" id="Phobius"/>
    </source>
</evidence>
<dbReference type="PROSITE" id="PS51758">
    <property type="entry name" value="LETM1_RBD"/>
    <property type="match status" value="1"/>
</dbReference>
<dbReference type="AlphaFoldDB" id="A0A9W9D9M9"/>
<keyword evidence="12" id="KW-1185">Reference proteome</keyword>
<sequence>MYVARSATRAAPAVFRAGMRTAGRPYHRPMPKNVSAIAILLPYRSFQTETSQTSTQGNYPPPGFNPNQSSKPIPQKEQEAIQQKVATPLEKDTIVPKTGPTANPKTVAQDAQTMTELASEKANADTDAEKKAIAKKEEIKKKLTIWEKVKHEAAHYWDGTKLLGFEIKISSKLALKMAAGYELTRRERRQLQRTVQDLGRLIPFLPFVIVPFAELLLPVALKLFPNMLPSTYEGQSSKDAKAKHLRSTRKEVSEFLRTTLKETGLPISAESAQRAEFAEFFRKVRTTGEKPTPEEIVKVCKIFKDDLTLDNLSRPQLVSICRYMNITSFGTDNFLRYQVRVRMRQIKRDDRAIAYEGVDSLSVPELQTACASRGLRTYGVSPGRLRDDLKTWLDLRLKQGVPSTILVLSNAFVYVQGKEADATSQIDALEAVLSSVPEELYHEIELEVNSTEGAATNKQRLEVLKEQQELIEEETAQAQTQENKANASPKDHEDIDEDDKPKRIDAKAAEESTEAEASSGDSNATEGSAERAEQDDRARKDEMPAGKDDKAAEPKKE</sequence>
<dbReference type="Proteomes" id="UP001140510">
    <property type="component" value="Unassembled WGS sequence"/>
</dbReference>
<evidence type="ECO:0000256" key="8">
    <source>
        <dbReference type="SAM" id="MobiDB-lite"/>
    </source>
</evidence>
<keyword evidence="4 9" id="KW-1133">Transmembrane helix</keyword>
<dbReference type="Pfam" id="PF07766">
    <property type="entry name" value="LETM1_RBD"/>
    <property type="match status" value="1"/>
</dbReference>
<dbReference type="PANTHER" id="PTHR14009">
    <property type="entry name" value="LEUCINE ZIPPER-EF-HAND CONTAINING TRANSMEMBRANE PROTEIN"/>
    <property type="match status" value="1"/>
</dbReference>
<evidence type="ECO:0000256" key="7">
    <source>
        <dbReference type="PROSITE-ProRule" id="PRU01094"/>
    </source>
</evidence>
<reference evidence="11" key="1">
    <citation type="submission" date="2022-10" db="EMBL/GenBank/DDBJ databases">
        <title>Tapping the CABI collections for fungal endophytes: first genome assemblies for Collariella, Neodidymelliopsis, Ascochyta clinopodiicola, Didymella pomorum, Didymosphaeria variabile, Neocosmospora piperis and Neocucurbitaria cava.</title>
        <authorList>
            <person name="Hill R."/>
        </authorList>
    </citation>
    <scope>NUCLEOTIDE SEQUENCE</scope>
    <source>
        <strain evidence="11">IMI 355091</strain>
    </source>
</reference>
<keyword evidence="5 7" id="KW-0496">Mitochondrion</keyword>
<evidence type="ECO:0000259" key="10">
    <source>
        <dbReference type="PROSITE" id="PS51758"/>
    </source>
</evidence>
<comment type="subcellular location">
    <subcellularLocation>
        <location evidence="1">Mitochondrion inner membrane</location>
        <topology evidence="1">Single-pass membrane protein</topology>
    </subcellularLocation>
</comment>
<dbReference type="GO" id="GO:0043022">
    <property type="term" value="F:ribosome binding"/>
    <property type="evidence" value="ECO:0007669"/>
    <property type="project" value="InterPro"/>
</dbReference>
<evidence type="ECO:0000256" key="5">
    <source>
        <dbReference type="ARBA" id="ARBA00023128"/>
    </source>
</evidence>
<dbReference type="PANTHER" id="PTHR14009:SF1">
    <property type="entry name" value="MITOCHONDRIAL PROTON_CALCIUM EXCHANGER PROTEIN"/>
    <property type="match status" value="1"/>
</dbReference>
<feature type="compositionally biased region" description="Basic and acidic residues" evidence="8">
    <location>
        <begin position="528"/>
        <end position="557"/>
    </location>
</feature>
<evidence type="ECO:0000313" key="12">
    <source>
        <dbReference type="Proteomes" id="UP001140510"/>
    </source>
</evidence>
<keyword evidence="6 9" id="KW-0472">Membrane</keyword>
<evidence type="ECO:0000256" key="6">
    <source>
        <dbReference type="ARBA" id="ARBA00023136"/>
    </source>
</evidence>
<evidence type="ECO:0000256" key="4">
    <source>
        <dbReference type="ARBA" id="ARBA00022989"/>
    </source>
</evidence>
<proteinExistence type="predicted"/>
<protein>
    <submittedName>
        <fullName evidence="11">LETM1 domain-containing protein ylh47</fullName>
    </submittedName>
</protein>
<evidence type="ECO:0000313" key="11">
    <source>
        <dbReference type="EMBL" id="KAJ4408998.1"/>
    </source>
</evidence>
<feature type="transmembrane region" description="Helical" evidence="9">
    <location>
        <begin position="198"/>
        <end position="221"/>
    </location>
</feature>
<comment type="caution">
    <text evidence="11">The sequence shown here is derived from an EMBL/GenBank/DDBJ whole genome shotgun (WGS) entry which is preliminary data.</text>
</comment>
<name>A0A9W9D9M9_9PLEO</name>
<feature type="compositionally biased region" description="Basic and acidic residues" evidence="8">
    <location>
        <begin position="489"/>
        <end position="510"/>
    </location>
</feature>